<dbReference type="PANTHER" id="PTHR11225:SF4">
    <property type="entry name" value="NUCLEAR PORE COMPLEX PROTEIN NUP93"/>
    <property type="match status" value="1"/>
</dbReference>
<dbReference type="GO" id="GO:0016973">
    <property type="term" value="P:poly(A)+ mRNA export from nucleus"/>
    <property type="evidence" value="ECO:0007669"/>
    <property type="project" value="TreeGrafter"/>
</dbReference>
<evidence type="ECO:0000256" key="3">
    <source>
        <dbReference type="ARBA" id="ARBA00023132"/>
    </source>
</evidence>
<sequence>AAILYDRAKKTRQACSIYNRLLSEAIRALITSNTLAEGNILSSARSFASRLSSTQNEFDRTTNTLYTLLDIYVYVEFFKSQQFERAYEVIQKLSLLPFAHTQIDQCLESINYYSTEILDCYPDIILITLTLMSILASVEYKSSANSSNQHLLLAATSSFDQRTSHILSTNKKGLLDELKRQADVLFRFIGLLPIKLHNHVHVQLMECFSRIKNAC</sequence>
<organism evidence="6 7">
    <name type="scientific">Adineta ricciae</name>
    <name type="common">Rotifer</name>
    <dbReference type="NCBI Taxonomy" id="249248"/>
    <lineage>
        <taxon>Eukaryota</taxon>
        <taxon>Metazoa</taxon>
        <taxon>Spiralia</taxon>
        <taxon>Gnathifera</taxon>
        <taxon>Rotifera</taxon>
        <taxon>Eurotatoria</taxon>
        <taxon>Bdelloidea</taxon>
        <taxon>Adinetida</taxon>
        <taxon>Adinetidae</taxon>
        <taxon>Adineta</taxon>
    </lineage>
</organism>
<dbReference type="AlphaFoldDB" id="A0A816G7F6"/>
<dbReference type="Pfam" id="PF04097">
    <property type="entry name" value="Nic96"/>
    <property type="match status" value="1"/>
</dbReference>
<feature type="non-terminal residue" evidence="6">
    <location>
        <position position="215"/>
    </location>
</feature>
<reference evidence="6" key="1">
    <citation type="submission" date="2021-02" db="EMBL/GenBank/DDBJ databases">
        <authorList>
            <person name="Nowell W R."/>
        </authorList>
    </citation>
    <scope>NUCLEOTIDE SEQUENCE</scope>
</reference>
<dbReference type="GO" id="GO:0005643">
    <property type="term" value="C:nuclear pore"/>
    <property type="evidence" value="ECO:0007669"/>
    <property type="project" value="UniProtKB-SubCell"/>
</dbReference>
<keyword evidence="5" id="KW-0813">Transport</keyword>
<keyword evidence="5" id="KW-0472">Membrane</keyword>
<dbReference type="Proteomes" id="UP000663828">
    <property type="component" value="Unassembled WGS sequence"/>
</dbReference>
<comment type="caution">
    <text evidence="6">The sequence shown here is derived from an EMBL/GenBank/DDBJ whole genome shotgun (WGS) entry which is preliminary data.</text>
</comment>
<keyword evidence="7" id="KW-1185">Reference proteome</keyword>
<evidence type="ECO:0000313" key="6">
    <source>
        <dbReference type="EMBL" id="CAF1671152.1"/>
    </source>
</evidence>
<keyword evidence="4 5" id="KW-0539">Nucleus</keyword>
<dbReference type="GO" id="GO:0006606">
    <property type="term" value="P:protein import into nucleus"/>
    <property type="evidence" value="ECO:0007669"/>
    <property type="project" value="TreeGrafter"/>
</dbReference>
<name>A0A816G7F6_ADIRI</name>
<gene>
    <name evidence="6" type="ORF">XAT740_LOCUS58710</name>
</gene>
<protein>
    <recommendedName>
        <fullName evidence="5">Nuclear pore protein</fullName>
    </recommendedName>
</protein>
<comment type="subcellular location">
    <subcellularLocation>
        <location evidence="1 5">Nucleus</location>
        <location evidence="1 5">Nuclear pore complex</location>
    </subcellularLocation>
</comment>
<dbReference type="InterPro" id="IPR007231">
    <property type="entry name" value="Nucleoporin_int_Nup93/Nic96"/>
</dbReference>
<keyword evidence="5" id="KW-0653">Protein transport</keyword>
<evidence type="ECO:0000256" key="5">
    <source>
        <dbReference type="RuleBase" id="RU364035"/>
    </source>
</evidence>
<proteinExistence type="inferred from homology"/>
<keyword evidence="3 5" id="KW-0906">Nuclear pore complex</keyword>
<evidence type="ECO:0000256" key="2">
    <source>
        <dbReference type="ARBA" id="ARBA00010186"/>
    </source>
</evidence>
<dbReference type="EMBL" id="CAJNOR010013046">
    <property type="protein sequence ID" value="CAF1671152.1"/>
    <property type="molecule type" value="Genomic_DNA"/>
</dbReference>
<evidence type="ECO:0000313" key="7">
    <source>
        <dbReference type="Proteomes" id="UP000663828"/>
    </source>
</evidence>
<accession>A0A816G7F6</accession>
<evidence type="ECO:0000256" key="4">
    <source>
        <dbReference type="ARBA" id="ARBA00023242"/>
    </source>
</evidence>
<keyword evidence="5" id="KW-0509">mRNA transport</keyword>
<comment type="similarity">
    <text evidence="2 5">Belongs to the nucleoporin interacting component (NIC) family.</text>
</comment>
<dbReference type="GO" id="GO:0017056">
    <property type="term" value="F:structural constituent of nuclear pore"/>
    <property type="evidence" value="ECO:0007669"/>
    <property type="project" value="InterPro"/>
</dbReference>
<evidence type="ECO:0000256" key="1">
    <source>
        <dbReference type="ARBA" id="ARBA00004567"/>
    </source>
</evidence>
<keyword evidence="5" id="KW-0811">Translocation</keyword>
<dbReference type="PANTHER" id="PTHR11225">
    <property type="entry name" value="NUCLEAR PORE COMPLEX PROTEIN NUP93 NUCLEOPORIN NUP93 DEAD EYE PROTEIN"/>
    <property type="match status" value="1"/>
</dbReference>